<evidence type="ECO:0000256" key="1">
    <source>
        <dbReference type="SAM" id="MobiDB-lite"/>
    </source>
</evidence>
<reference evidence="2" key="2">
    <citation type="submission" date="2021-09" db="EMBL/GenBank/DDBJ databases">
        <authorList>
            <person name="Jia N."/>
            <person name="Wang J."/>
            <person name="Shi W."/>
            <person name="Du L."/>
            <person name="Sun Y."/>
            <person name="Zhan W."/>
            <person name="Jiang J."/>
            <person name="Wang Q."/>
            <person name="Zhang B."/>
            <person name="Ji P."/>
            <person name="Sakyi L.B."/>
            <person name="Cui X."/>
            <person name="Yuan T."/>
            <person name="Jiang B."/>
            <person name="Yang W."/>
            <person name="Lam T.T.-Y."/>
            <person name="Chang Q."/>
            <person name="Ding S."/>
            <person name="Wang X."/>
            <person name="Zhu J."/>
            <person name="Ruan X."/>
            <person name="Zhao L."/>
            <person name="Wei J."/>
            <person name="Que T."/>
            <person name="Du C."/>
            <person name="Cheng J."/>
            <person name="Dai P."/>
            <person name="Han X."/>
            <person name="Huang E."/>
            <person name="Gao Y."/>
            <person name="Liu J."/>
            <person name="Shao H."/>
            <person name="Ye R."/>
            <person name="Li L."/>
            <person name="Wei W."/>
            <person name="Wang X."/>
            <person name="Wang C."/>
            <person name="Huo Q."/>
            <person name="Li W."/>
            <person name="Guo W."/>
            <person name="Chen H."/>
            <person name="Chen S."/>
            <person name="Zhou L."/>
            <person name="Zhou L."/>
            <person name="Ni X."/>
            <person name="Tian J."/>
            <person name="Zhou Y."/>
            <person name="Sheng Y."/>
            <person name="Liu T."/>
            <person name="Pan Y."/>
            <person name="Xia L."/>
            <person name="Li J."/>
            <person name="Zhao F."/>
            <person name="Cao W."/>
        </authorList>
    </citation>
    <scope>NUCLEOTIDE SEQUENCE</scope>
    <source>
        <strain evidence="2">Rmic-2018</strain>
        <tissue evidence="2">Larvae</tissue>
    </source>
</reference>
<protein>
    <submittedName>
        <fullName evidence="2">Uncharacterized protein</fullName>
    </submittedName>
</protein>
<gene>
    <name evidence="2" type="ORF">HPB51_024546</name>
</gene>
<evidence type="ECO:0000313" key="2">
    <source>
        <dbReference type="EMBL" id="KAH8022447.1"/>
    </source>
</evidence>
<organism evidence="2 3">
    <name type="scientific">Rhipicephalus microplus</name>
    <name type="common">Cattle tick</name>
    <name type="synonym">Boophilus microplus</name>
    <dbReference type="NCBI Taxonomy" id="6941"/>
    <lineage>
        <taxon>Eukaryota</taxon>
        <taxon>Metazoa</taxon>
        <taxon>Ecdysozoa</taxon>
        <taxon>Arthropoda</taxon>
        <taxon>Chelicerata</taxon>
        <taxon>Arachnida</taxon>
        <taxon>Acari</taxon>
        <taxon>Parasitiformes</taxon>
        <taxon>Ixodida</taxon>
        <taxon>Ixodoidea</taxon>
        <taxon>Ixodidae</taxon>
        <taxon>Rhipicephalinae</taxon>
        <taxon>Rhipicephalus</taxon>
        <taxon>Boophilus</taxon>
    </lineage>
</organism>
<name>A0A9J6DJY4_RHIMP</name>
<feature type="region of interest" description="Disordered" evidence="1">
    <location>
        <begin position="18"/>
        <end position="69"/>
    </location>
</feature>
<sequence>MTEAKNVDEAITSALLALSVPAPSNAEGEPAREGPPAEFASASPSLANSSTSRKARPSQDTKSALRIGRGQHRFHRWPQVLVAEVTRRGRAATTLAVVVTPVLTLHKWSALVNDTGVCLSIPPKNHSSGQLDVAWTFSVLYSQRVRGTRSSRRRRRGQQLGEVASGECVNPQCNDSSSSSGTLVPNTRNADEGFTAASLALSVAASSNAEGEPAREGM</sequence>
<proteinExistence type="predicted"/>
<feature type="compositionally biased region" description="Polar residues" evidence="1">
    <location>
        <begin position="171"/>
        <end position="188"/>
    </location>
</feature>
<dbReference type="Proteomes" id="UP000821866">
    <property type="component" value="Chromosome 7"/>
</dbReference>
<feature type="compositionally biased region" description="Low complexity" evidence="1">
    <location>
        <begin position="34"/>
        <end position="52"/>
    </location>
</feature>
<evidence type="ECO:0000313" key="3">
    <source>
        <dbReference type="Proteomes" id="UP000821866"/>
    </source>
</evidence>
<keyword evidence="3" id="KW-1185">Reference proteome</keyword>
<dbReference type="AlphaFoldDB" id="A0A9J6DJY4"/>
<reference evidence="2" key="1">
    <citation type="journal article" date="2020" name="Cell">
        <title>Large-Scale Comparative Analyses of Tick Genomes Elucidate Their Genetic Diversity and Vector Capacities.</title>
        <authorList>
            <consortium name="Tick Genome and Microbiome Consortium (TIGMIC)"/>
            <person name="Jia N."/>
            <person name="Wang J."/>
            <person name="Shi W."/>
            <person name="Du L."/>
            <person name="Sun Y."/>
            <person name="Zhan W."/>
            <person name="Jiang J.F."/>
            <person name="Wang Q."/>
            <person name="Zhang B."/>
            <person name="Ji P."/>
            <person name="Bell-Sakyi L."/>
            <person name="Cui X.M."/>
            <person name="Yuan T.T."/>
            <person name="Jiang B.G."/>
            <person name="Yang W.F."/>
            <person name="Lam T.T."/>
            <person name="Chang Q.C."/>
            <person name="Ding S.J."/>
            <person name="Wang X.J."/>
            <person name="Zhu J.G."/>
            <person name="Ruan X.D."/>
            <person name="Zhao L."/>
            <person name="Wei J.T."/>
            <person name="Ye R.Z."/>
            <person name="Que T.C."/>
            <person name="Du C.H."/>
            <person name="Zhou Y.H."/>
            <person name="Cheng J.X."/>
            <person name="Dai P.F."/>
            <person name="Guo W.B."/>
            <person name="Han X.H."/>
            <person name="Huang E.J."/>
            <person name="Li L.F."/>
            <person name="Wei W."/>
            <person name="Gao Y.C."/>
            <person name="Liu J.Z."/>
            <person name="Shao H.Z."/>
            <person name="Wang X."/>
            <person name="Wang C.C."/>
            <person name="Yang T.C."/>
            <person name="Huo Q.B."/>
            <person name="Li W."/>
            <person name="Chen H.Y."/>
            <person name="Chen S.E."/>
            <person name="Zhou L.G."/>
            <person name="Ni X.B."/>
            <person name="Tian J.H."/>
            <person name="Sheng Y."/>
            <person name="Liu T."/>
            <person name="Pan Y.S."/>
            <person name="Xia L.Y."/>
            <person name="Li J."/>
            <person name="Zhao F."/>
            <person name="Cao W.C."/>
        </authorList>
    </citation>
    <scope>NUCLEOTIDE SEQUENCE</scope>
    <source>
        <strain evidence="2">Rmic-2018</strain>
    </source>
</reference>
<feature type="region of interest" description="Disordered" evidence="1">
    <location>
        <begin position="168"/>
        <end position="189"/>
    </location>
</feature>
<accession>A0A9J6DJY4</accession>
<dbReference type="EMBL" id="JABSTU010000009">
    <property type="protein sequence ID" value="KAH8022447.1"/>
    <property type="molecule type" value="Genomic_DNA"/>
</dbReference>
<comment type="caution">
    <text evidence="2">The sequence shown here is derived from an EMBL/GenBank/DDBJ whole genome shotgun (WGS) entry which is preliminary data.</text>
</comment>